<reference evidence="8" key="1">
    <citation type="submission" date="2021-05" db="EMBL/GenBank/DDBJ databases">
        <title>The genome of the haptophyte Pavlova lutheri (Diacronema luteri, Pavlovales) - a model for lipid biosynthesis in eukaryotic algae.</title>
        <authorList>
            <person name="Hulatt C.J."/>
            <person name="Posewitz M.C."/>
        </authorList>
    </citation>
    <scope>NUCLEOTIDE SEQUENCE</scope>
    <source>
        <strain evidence="8">NIVA-4/92</strain>
    </source>
</reference>
<dbReference type="PROSITE" id="PS50067">
    <property type="entry name" value="KINESIN_MOTOR_2"/>
    <property type="match status" value="1"/>
</dbReference>
<dbReference type="EMBL" id="JAGTXO010000001">
    <property type="protein sequence ID" value="KAG8470575.1"/>
    <property type="molecule type" value="Genomic_DNA"/>
</dbReference>
<dbReference type="InterPro" id="IPR019821">
    <property type="entry name" value="Kinesin_motor_CS"/>
</dbReference>
<name>A0A8J5Y338_DIALT</name>
<dbReference type="GO" id="GO:0005874">
    <property type="term" value="C:microtubule"/>
    <property type="evidence" value="ECO:0007669"/>
    <property type="project" value="UniProtKB-KW"/>
</dbReference>
<dbReference type="OMA" id="DFDLWYQ"/>
<feature type="domain" description="Kinesin motor" evidence="7">
    <location>
        <begin position="6"/>
        <end position="346"/>
    </location>
</feature>
<evidence type="ECO:0000256" key="6">
    <source>
        <dbReference type="SAM" id="MobiDB-lite"/>
    </source>
</evidence>
<feature type="coiled-coil region" evidence="5">
    <location>
        <begin position="648"/>
        <end position="692"/>
    </location>
</feature>
<dbReference type="PROSITE" id="PS00411">
    <property type="entry name" value="KINESIN_MOTOR_1"/>
    <property type="match status" value="1"/>
</dbReference>
<evidence type="ECO:0000313" key="8">
    <source>
        <dbReference type="EMBL" id="KAG8470575.1"/>
    </source>
</evidence>
<keyword evidence="3 4" id="KW-0505">Motor protein</keyword>
<evidence type="ECO:0000256" key="4">
    <source>
        <dbReference type="RuleBase" id="RU000394"/>
    </source>
</evidence>
<dbReference type="PANTHER" id="PTHR47968">
    <property type="entry name" value="CENTROMERE PROTEIN E"/>
    <property type="match status" value="1"/>
</dbReference>
<dbReference type="OrthoDB" id="3176171at2759"/>
<keyword evidence="9" id="KW-1185">Reference proteome</keyword>
<dbReference type="GO" id="GO:0007018">
    <property type="term" value="P:microtubule-based movement"/>
    <property type="evidence" value="ECO:0007669"/>
    <property type="project" value="InterPro"/>
</dbReference>
<dbReference type="PRINTS" id="PR00380">
    <property type="entry name" value="KINESINHEAVY"/>
</dbReference>
<protein>
    <recommendedName>
        <fullName evidence="4">Kinesin-like protein</fullName>
    </recommendedName>
</protein>
<keyword evidence="2 3" id="KW-0067">ATP-binding</keyword>
<dbReference type="GO" id="GO:0003777">
    <property type="term" value="F:microtubule motor activity"/>
    <property type="evidence" value="ECO:0007669"/>
    <property type="project" value="InterPro"/>
</dbReference>
<dbReference type="SUPFAM" id="SSF52540">
    <property type="entry name" value="P-loop containing nucleoside triphosphate hydrolases"/>
    <property type="match status" value="1"/>
</dbReference>
<dbReference type="InterPro" id="IPR027640">
    <property type="entry name" value="Kinesin-like_fam"/>
</dbReference>
<evidence type="ECO:0000256" key="2">
    <source>
        <dbReference type="ARBA" id="ARBA00022840"/>
    </source>
</evidence>
<evidence type="ECO:0000256" key="1">
    <source>
        <dbReference type="ARBA" id="ARBA00022741"/>
    </source>
</evidence>
<gene>
    <name evidence="8" type="ORF">KFE25_008996</name>
</gene>
<evidence type="ECO:0000256" key="3">
    <source>
        <dbReference type="PROSITE-ProRule" id="PRU00283"/>
    </source>
</evidence>
<evidence type="ECO:0000313" key="9">
    <source>
        <dbReference type="Proteomes" id="UP000751190"/>
    </source>
</evidence>
<comment type="caution">
    <text evidence="8">The sequence shown here is derived from an EMBL/GenBank/DDBJ whole genome shotgun (WGS) entry which is preliminary data.</text>
</comment>
<feature type="region of interest" description="Disordered" evidence="6">
    <location>
        <begin position="799"/>
        <end position="826"/>
    </location>
</feature>
<feature type="coiled-coil region" evidence="5">
    <location>
        <begin position="716"/>
        <end position="753"/>
    </location>
</feature>
<evidence type="ECO:0000256" key="5">
    <source>
        <dbReference type="SAM" id="Coils"/>
    </source>
</evidence>
<dbReference type="Pfam" id="PF23735">
    <property type="entry name" value="KIF9"/>
    <property type="match status" value="1"/>
</dbReference>
<dbReference type="InterPro" id="IPR056524">
    <property type="entry name" value="KIF6/9_C"/>
</dbReference>
<dbReference type="InterPro" id="IPR001752">
    <property type="entry name" value="Kinesin_motor_dom"/>
</dbReference>
<dbReference type="GO" id="GO:0008017">
    <property type="term" value="F:microtubule binding"/>
    <property type="evidence" value="ECO:0007669"/>
    <property type="project" value="InterPro"/>
</dbReference>
<dbReference type="GO" id="GO:0005524">
    <property type="term" value="F:ATP binding"/>
    <property type="evidence" value="ECO:0007669"/>
    <property type="project" value="UniProtKB-UniRule"/>
</dbReference>
<dbReference type="SMART" id="SM00129">
    <property type="entry name" value="KISc"/>
    <property type="match status" value="1"/>
</dbReference>
<dbReference type="PANTHER" id="PTHR47968:SF67">
    <property type="entry name" value="KINESIN MOTOR DOMAIN-CONTAINING PROTEIN"/>
    <property type="match status" value="1"/>
</dbReference>
<organism evidence="8 9">
    <name type="scientific">Diacronema lutheri</name>
    <name type="common">Unicellular marine alga</name>
    <name type="synonym">Monochrysis lutheri</name>
    <dbReference type="NCBI Taxonomy" id="2081491"/>
    <lineage>
        <taxon>Eukaryota</taxon>
        <taxon>Haptista</taxon>
        <taxon>Haptophyta</taxon>
        <taxon>Pavlovophyceae</taxon>
        <taxon>Pavlovales</taxon>
        <taxon>Pavlovaceae</taxon>
        <taxon>Diacronema</taxon>
    </lineage>
</organism>
<keyword evidence="1 3" id="KW-0547">Nucleotide-binding</keyword>
<keyword evidence="5" id="KW-0175">Coiled coil</keyword>
<sequence>MGRDANIEVVARVRPSKKGSPNLTVSQEESFVEVYAPREDYQGEINNRKDKHTFGFSRVLDPGISQEDVFELVARPICDSALDGFNATIFAYGQTGSGKTFTITGGAERYVDRGVIPRSISYIFAQVAKRAAELVISVQISYLEIYNEKAYDLLDPSHDTKSLEDLPKVVMLEDENGVVHTRNLGVHPARSEEDALNLLFIGDTNRMIAETPMNMASSRSHCIFTMQIETRKAGSDTLRRSKLHFVDLAGSERVKKTGVEGTLLRDAMYINTSLLFLEQVIVALHERSSGKSRNHIPYRNSLMTMVLRDSLGGNCKTTMIATMAAEDVSLPETVSTCRFAQRVAQISNRLEVNEEVDPKLMIARLRAQVADLKAALAEARGDAAARPVSALSAEERARCEELVNAYMHDSSADALLEVGDMAQVQLCFALLKARALGADDSGGGSFSADRRASAASAAHADKLGAALAAGAGALELQLQQRDHEIAILVSMLKKKSAAQAHASEAWTQTAGVDGSVAASGGARASGAPTAQHAYAAVGGSGSGGFAAAAYGSPARPASNGGGGGCAYAAHAGAPFSPSQPRSSPAPGGVGAAFGCQSTVAGMGAQVEQQTSAEQMQAAAIRAAGLDPAALLHDRNAAFELFRKSYRKNQVIEENKAMLKDKYDEAKGLGAAVNSSRAKINKLKAHIEQIRVERAMHGLSAEPGAQEAPDPEEDKYKATIELEKEAYKANFNRLKELKTEIEHLQLLLEQSRKRLQKDFDGWFLLLERQGQQQTQPASAYPVPASPHACAYACAPPGGAPLGAQRTAPQPPRAVQGGGGPAQPPQLTGNAEVDAEILAFYRARESLLQSQQRAS</sequence>
<evidence type="ECO:0000259" key="7">
    <source>
        <dbReference type="PROSITE" id="PS50067"/>
    </source>
</evidence>
<keyword evidence="4" id="KW-0493">Microtubule</keyword>
<proteinExistence type="inferred from homology"/>
<dbReference type="Gene3D" id="3.40.850.10">
    <property type="entry name" value="Kinesin motor domain"/>
    <property type="match status" value="1"/>
</dbReference>
<accession>A0A8J5Y338</accession>
<dbReference type="InterPro" id="IPR036961">
    <property type="entry name" value="Kinesin_motor_dom_sf"/>
</dbReference>
<dbReference type="Proteomes" id="UP000751190">
    <property type="component" value="Unassembled WGS sequence"/>
</dbReference>
<feature type="binding site" evidence="3">
    <location>
        <begin position="93"/>
        <end position="100"/>
    </location>
    <ligand>
        <name>ATP</name>
        <dbReference type="ChEBI" id="CHEBI:30616"/>
    </ligand>
</feature>
<comment type="similarity">
    <text evidence="3 4">Belongs to the TRAFAC class myosin-kinesin ATPase superfamily. Kinesin family.</text>
</comment>
<dbReference type="Pfam" id="PF00225">
    <property type="entry name" value="Kinesin"/>
    <property type="match status" value="1"/>
</dbReference>
<dbReference type="AlphaFoldDB" id="A0A8J5Y338"/>
<dbReference type="InterPro" id="IPR027417">
    <property type="entry name" value="P-loop_NTPase"/>
</dbReference>